<sequence length="150" mass="16972">MSSFMEDESEMLITRYTAFLLQTSKKTAVVNPTCLHDIRRKIRNDLRAREKRKASAIFEMKPARVDEKSSALRLLLQSSWAYLSSRFRITMVTTVKEETVNEKRAIYLVNAGKVSSPGDTRTIAPPGGFSVDYEYFTGSQQNNGKGKRGP</sequence>
<protein>
    <submittedName>
        <fullName evidence="1">Uncharacterized protein</fullName>
    </submittedName>
</protein>
<dbReference type="EMBL" id="QKKF02024224">
    <property type="protein sequence ID" value="RZF37492.1"/>
    <property type="molecule type" value="Genomic_DNA"/>
</dbReference>
<organism evidence="1 2">
    <name type="scientific">Laodelphax striatellus</name>
    <name type="common">Small brown planthopper</name>
    <name type="synonym">Delphax striatella</name>
    <dbReference type="NCBI Taxonomy" id="195883"/>
    <lineage>
        <taxon>Eukaryota</taxon>
        <taxon>Metazoa</taxon>
        <taxon>Ecdysozoa</taxon>
        <taxon>Arthropoda</taxon>
        <taxon>Hexapoda</taxon>
        <taxon>Insecta</taxon>
        <taxon>Pterygota</taxon>
        <taxon>Neoptera</taxon>
        <taxon>Paraneoptera</taxon>
        <taxon>Hemiptera</taxon>
        <taxon>Auchenorrhyncha</taxon>
        <taxon>Fulgoroidea</taxon>
        <taxon>Delphacidae</taxon>
        <taxon>Criomorphinae</taxon>
        <taxon>Laodelphax</taxon>
    </lineage>
</organism>
<keyword evidence="2" id="KW-1185">Reference proteome</keyword>
<dbReference type="InParanoid" id="A0A482WW27"/>
<evidence type="ECO:0000313" key="2">
    <source>
        <dbReference type="Proteomes" id="UP000291343"/>
    </source>
</evidence>
<evidence type="ECO:0000313" key="1">
    <source>
        <dbReference type="EMBL" id="RZF37492.1"/>
    </source>
</evidence>
<accession>A0A482WW27</accession>
<name>A0A482WW27_LAOST</name>
<dbReference type="SMR" id="A0A482WW27"/>
<gene>
    <name evidence="1" type="ORF">LSTR_LSTR013729</name>
</gene>
<comment type="caution">
    <text evidence="1">The sequence shown here is derived from an EMBL/GenBank/DDBJ whole genome shotgun (WGS) entry which is preliminary data.</text>
</comment>
<dbReference type="AlphaFoldDB" id="A0A482WW27"/>
<reference evidence="1 2" key="1">
    <citation type="journal article" date="2017" name="Gigascience">
        <title>Genome sequence of the small brown planthopper, Laodelphax striatellus.</title>
        <authorList>
            <person name="Zhu J."/>
            <person name="Jiang F."/>
            <person name="Wang X."/>
            <person name="Yang P."/>
            <person name="Bao Y."/>
            <person name="Zhao W."/>
            <person name="Wang W."/>
            <person name="Lu H."/>
            <person name="Wang Q."/>
            <person name="Cui N."/>
            <person name="Li J."/>
            <person name="Chen X."/>
            <person name="Luo L."/>
            <person name="Yu J."/>
            <person name="Kang L."/>
            <person name="Cui F."/>
        </authorList>
    </citation>
    <scope>NUCLEOTIDE SEQUENCE [LARGE SCALE GENOMIC DNA]</scope>
    <source>
        <strain evidence="1">Lst14</strain>
    </source>
</reference>
<proteinExistence type="predicted"/>
<dbReference type="Proteomes" id="UP000291343">
    <property type="component" value="Unassembled WGS sequence"/>
</dbReference>